<feature type="domain" description="PCI" evidence="5">
    <location>
        <begin position="1"/>
        <end position="162"/>
    </location>
</feature>
<dbReference type="AlphaFoldDB" id="A0A0C9M4R0"/>
<name>A0A0C9M4R0_9FUNG</name>
<evidence type="ECO:0000313" key="6">
    <source>
        <dbReference type="EMBL" id="GAN04306.1"/>
    </source>
</evidence>
<dbReference type="STRING" id="91626.A0A0C9M4R0"/>
<accession>A0A0C9M4R0</accession>
<evidence type="ECO:0000256" key="1">
    <source>
        <dbReference type="ARBA" id="ARBA00008482"/>
    </source>
</evidence>
<evidence type="ECO:0000256" key="2">
    <source>
        <dbReference type="ARBA" id="ARBA00022790"/>
    </source>
</evidence>
<evidence type="ECO:0000313" key="7">
    <source>
        <dbReference type="Proteomes" id="UP000053815"/>
    </source>
</evidence>
<sequence length="275" mass="31107">MNETNLSLSTSQKLQPFLLLSKSAKGPANSKLIMDALNAPGVYVFTELYESPSLVEASKIPEVAPYYKLLEVFLYGTYKDYQENSAQLPTLNGNQIKKLKLLSIATLSETQQTLSYDLLQSYLDIPTVRELEDLIIDAFYQGILTGKLDQHQRQLQVMYSMGRDLRPQQLSETMNALAAWSSSTTRLLGALDAKIANLQETVQANQQTNEEYNNQIEQLRRDIRANSNLKKMDISPVDETMAKKKGYTGEYASPDYNNERVKKSRGSKRFMVGRP</sequence>
<protein>
    <submittedName>
        <fullName evidence="6">COP9 signalosome complex subunit 7b isoform X1</fullName>
    </submittedName>
</protein>
<organism evidence="6">
    <name type="scientific">Mucor ambiguus</name>
    <dbReference type="NCBI Taxonomy" id="91626"/>
    <lineage>
        <taxon>Eukaryota</taxon>
        <taxon>Fungi</taxon>
        <taxon>Fungi incertae sedis</taxon>
        <taxon>Mucoromycota</taxon>
        <taxon>Mucoromycotina</taxon>
        <taxon>Mucoromycetes</taxon>
        <taxon>Mucorales</taxon>
        <taxon>Mucorineae</taxon>
        <taxon>Mucoraceae</taxon>
        <taxon>Mucor</taxon>
    </lineage>
</organism>
<dbReference type="SMART" id="SM00088">
    <property type="entry name" value="PINT"/>
    <property type="match status" value="1"/>
</dbReference>
<feature type="coiled-coil region" evidence="3">
    <location>
        <begin position="195"/>
        <end position="229"/>
    </location>
</feature>
<keyword evidence="7" id="KW-1185">Reference proteome</keyword>
<keyword evidence="2" id="KW-0736">Signalosome</keyword>
<gene>
    <name evidence="6" type="ORF">MAM1_0060d03766</name>
</gene>
<dbReference type="PANTHER" id="PTHR15350:SF5">
    <property type="entry name" value="COP9 SIGNALOSOME COMPLEX SUBUNIT 7"/>
    <property type="match status" value="1"/>
</dbReference>
<dbReference type="PROSITE" id="PS50250">
    <property type="entry name" value="PCI"/>
    <property type="match status" value="1"/>
</dbReference>
<reference evidence="6" key="1">
    <citation type="submission" date="2014-09" db="EMBL/GenBank/DDBJ databases">
        <title>Draft genome sequence of an oleaginous Mucoromycotina fungus Mucor ambiguus NBRC6742.</title>
        <authorList>
            <person name="Takeda I."/>
            <person name="Yamane N."/>
            <person name="Morita T."/>
            <person name="Tamano K."/>
            <person name="Machida M."/>
            <person name="Baker S."/>
            <person name="Koike H."/>
        </authorList>
    </citation>
    <scope>NUCLEOTIDE SEQUENCE</scope>
    <source>
        <strain evidence="6">NBRC 6742</strain>
    </source>
</reference>
<proteinExistence type="inferred from homology"/>
<keyword evidence="3" id="KW-0175">Coiled coil</keyword>
<comment type="similarity">
    <text evidence="1">Belongs to the CSN7/EIF3M family. CSN7 subfamily.</text>
</comment>
<dbReference type="InterPro" id="IPR000717">
    <property type="entry name" value="PCI_dom"/>
</dbReference>
<evidence type="ECO:0000256" key="4">
    <source>
        <dbReference type="SAM" id="MobiDB-lite"/>
    </source>
</evidence>
<dbReference type="Proteomes" id="UP000053815">
    <property type="component" value="Unassembled WGS sequence"/>
</dbReference>
<evidence type="ECO:0000256" key="3">
    <source>
        <dbReference type="SAM" id="Coils"/>
    </source>
</evidence>
<dbReference type="Pfam" id="PF01399">
    <property type="entry name" value="PCI"/>
    <property type="match status" value="1"/>
</dbReference>
<dbReference type="GO" id="GO:0008180">
    <property type="term" value="C:COP9 signalosome"/>
    <property type="evidence" value="ECO:0007669"/>
    <property type="project" value="UniProtKB-KW"/>
</dbReference>
<feature type="region of interest" description="Disordered" evidence="4">
    <location>
        <begin position="243"/>
        <end position="275"/>
    </location>
</feature>
<dbReference type="OrthoDB" id="10265275at2759"/>
<dbReference type="PANTHER" id="PTHR15350">
    <property type="entry name" value="COP9 SIGNALOSOME COMPLEX SUBUNIT 7/DENDRITIC CELL PROTEIN GA17"/>
    <property type="match status" value="1"/>
</dbReference>
<dbReference type="EMBL" id="DF836349">
    <property type="protein sequence ID" value="GAN04306.1"/>
    <property type="molecule type" value="Genomic_DNA"/>
</dbReference>
<evidence type="ECO:0000259" key="5">
    <source>
        <dbReference type="PROSITE" id="PS50250"/>
    </source>
</evidence>
<dbReference type="InterPro" id="IPR045237">
    <property type="entry name" value="COPS7/eIF3m"/>
</dbReference>
<dbReference type="Pfam" id="PF22061">
    <property type="entry name" value="CSN7_HB_subdom"/>
    <property type="match status" value="1"/>
</dbReference>